<protein>
    <submittedName>
        <fullName evidence="1">Uncharacterized protein</fullName>
    </submittedName>
</protein>
<gene>
    <name evidence="1" type="ORF">DMA12_48120</name>
</gene>
<dbReference type="RefSeq" id="WP_020640504.1">
    <property type="nucleotide sequence ID" value="NZ_QHHU01000144.1"/>
</dbReference>
<name>A0A428VUJ1_AMYBA</name>
<dbReference type="EMBL" id="QHHU01000144">
    <property type="protein sequence ID" value="RSM34492.1"/>
    <property type="molecule type" value="Genomic_DNA"/>
</dbReference>
<evidence type="ECO:0000313" key="2">
    <source>
        <dbReference type="Proteomes" id="UP000286716"/>
    </source>
</evidence>
<evidence type="ECO:0000313" key="1">
    <source>
        <dbReference type="EMBL" id="RSM34492.1"/>
    </source>
</evidence>
<comment type="caution">
    <text evidence="1">The sequence shown here is derived from an EMBL/GenBank/DDBJ whole genome shotgun (WGS) entry which is preliminary data.</text>
</comment>
<reference evidence="1 2" key="1">
    <citation type="submission" date="2018-05" db="EMBL/GenBank/DDBJ databases">
        <title>Evolution of GPA BGCs.</title>
        <authorList>
            <person name="Waglechner N."/>
            <person name="Wright G.D."/>
        </authorList>
    </citation>
    <scope>NUCLEOTIDE SEQUENCE [LARGE SCALE GENOMIC DNA]</scope>
    <source>
        <strain evidence="1 2">DSM 5908</strain>
    </source>
</reference>
<organism evidence="1 2">
    <name type="scientific">Amycolatopsis balhimycina DSM 5908</name>
    <dbReference type="NCBI Taxonomy" id="1081091"/>
    <lineage>
        <taxon>Bacteria</taxon>
        <taxon>Bacillati</taxon>
        <taxon>Actinomycetota</taxon>
        <taxon>Actinomycetes</taxon>
        <taxon>Pseudonocardiales</taxon>
        <taxon>Pseudonocardiaceae</taxon>
        <taxon>Amycolatopsis</taxon>
    </lineage>
</organism>
<dbReference type="AlphaFoldDB" id="A0A428VUJ1"/>
<accession>A0A428VUJ1</accession>
<proteinExistence type="predicted"/>
<keyword evidence="2" id="KW-1185">Reference proteome</keyword>
<dbReference type="Proteomes" id="UP000286716">
    <property type="component" value="Unassembled WGS sequence"/>
</dbReference>
<sequence length="83" mass="8620">MPTAAICRGLRLVAAAAGAGAGRTWCEEQAELLLARGLGHLRQAGPVEADEPAGFARTVTRCRRASPAGRALSYGRRTSFPAA</sequence>
<dbReference type="OrthoDB" id="3678264at2"/>